<dbReference type="EMBL" id="VHJK01000001">
    <property type="protein sequence ID" value="TRD10487.1"/>
    <property type="molecule type" value="Genomic_DNA"/>
</dbReference>
<keyword evidence="5" id="KW-0675">Receptor</keyword>
<evidence type="ECO:0000256" key="2">
    <source>
        <dbReference type="SAM" id="MobiDB-lite"/>
    </source>
</evidence>
<evidence type="ECO:0000256" key="3">
    <source>
        <dbReference type="SAM" id="SignalP"/>
    </source>
</evidence>
<dbReference type="OrthoDB" id="7622322at2"/>
<dbReference type="SUPFAM" id="SSF56935">
    <property type="entry name" value="Porins"/>
    <property type="match status" value="1"/>
</dbReference>
<feature type="chain" id="PRO_5021698953" evidence="3">
    <location>
        <begin position="22"/>
        <end position="712"/>
    </location>
</feature>
<dbReference type="GO" id="GO:0044718">
    <property type="term" value="P:siderophore transmembrane transport"/>
    <property type="evidence" value="ECO:0007669"/>
    <property type="project" value="TreeGrafter"/>
</dbReference>
<evidence type="ECO:0000256" key="1">
    <source>
        <dbReference type="ARBA" id="ARBA00022729"/>
    </source>
</evidence>
<keyword evidence="6" id="KW-1185">Reference proteome</keyword>
<comment type="caution">
    <text evidence="5">The sequence shown here is derived from an EMBL/GenBank/DDBJ whole genome shotgun (WGS) entry which is preliminary data.</text>
</comment>
<evidence type="ECO:0000259" key="4">
    <source>
        <dbReference type="Pfam" id="PF07715"/>
    </source>
</evidence>
<dbReference type="InterPro" id="IPR039426">
    <property type="entry name" value="TonB-dep_rcpt-like"/>
</dbReference>
<evidence type="ECO:0000313" key="6">
    <source>
        <dbReference type="Proteomes" id="UP000316343"/>
    </source>
</evidence>
<dbReference type="Proteomes" id="UP000316343">
    <property type="component" value="Unassembled WGS sequence"/>
</dbReference>
<feature type="region of interest" description="Disordered" evidence="2">
    <location>
        <begin position="31"/>
        <end position="60"/>
    </location>
</feature>
<dbReference type="InterPro" id="IPR012910">
    <property type="entry name" value="Plug_dom"/>
</dbReference>
<dbReference type="PANTHER" id="PTHR30069:SF29">
    <property type="entry name" value="HEMOGLOBIN AND HEMOGLOBIN-HAPTOGLOBIN-BINDING PROTEIN 1-RELATED"/>
    <property type="match status" value="1"/>
</dbReference>
<feature type="signal peptide" evidence="3">
    <location>
        <begin position="1"/>
        <end position="21"/>
    </location>
</feature>
<dbReference type="Gene3D" id="2.170.130.10">
    <property type="entry name" value="TonB-dependent receptor, plug domain"/>
    <property type="match status" value="1"/>
</dbReference>
<dbReference type="AlphaFoldDB" id="A0A547P8Q6"/>
<dbReference type="InterPro" id="IPR037066">
    <property type="entry name" value="Plug_dom_sf"/>
</dbReference>
<organism evidence="5 6">
    <name type="scientific">Erythrobacter insulae</name>
    <dbReference type="NCBI Taxonomy" id="2584124"/>
    <lineage>
        <taxon>Bacteria</taxon>
        <taxon>Pseudomonadati</taxon>
        <taxon>Pseudomonadota</taxon>
        <taxon>Alphaproteobacteria</taxon>
        <taxon>Sphingomonadales</taxon>
        <taxon>Erythrobacteraceae</taxon>
        <taxon>Erythrobacter/Porphyrobacter group</taxon>
        <taxon>Erythrobacter</taxon>
    </lineage>
</organism>
<feature type="compositionally biased region" description="Low complexity" evidence="2">
    <location>
        <begin position="34"/>
        <end position="57"/>
    </location>
</feature>
<reference evidence="5 6" key="1">
    <citation type="submission" date="2019-06" db="EMBL/GenBank/DDBJ databases">
        <title>Erythrobacter insulae sp. nov., isolated from a tidal flat.</title>
        <authorList>
            <person name="Yoon J.-H."/>
        </authorList>
    </citation>
    <scope>NUCLEOTIDE SEQUENCE [LARGE SCALE GENOMIC DNA]</scope>
    <source>
        <strain evidence="5 6">JBTF-M21</strain>
    </source>
</reference>
<dbReference type="RefSeq" id="WP_142786749.1">
    <property type="nucleotide sequence ID" value="NZ_VHJK01000001.1"/>
</dbReference>
<name>A0A547P8Q6_9SPHN</name>
<gene>
    <name evidence="5" type="ORF">FGU71_00440</name>
</gene>
<accession>A0A547P8Q6</accession>
<dbReference type="Pfam" id="PF07715">
    <property type="entry name" value="Plug"/>
    <property type="match status" value="1"/>
</dbReference>
<protein>
    <submittedName>
        <fullName evidence="5">TonB-dependent receptor</fullName>
    </submittedName>
</protein>
<proteinExistence type="predicted"/>
<feature type="domain" description="TonB-dependent receptor plug" evidence="4">
    <location>
        <begin position="55"/>
        <end position="140"/>
    </location>
</feature>
<dbReference type="GO" id="GO:0015344">
    <property type="term" value="F:siderophore uptake transmembrane transporter activity"/>
    <property type="evidence" value="ECO:0007669"/>
    <property type="project" value="TreeGrafter"/>
</dbReference>
<sequence length="712" mass="77139">MKLRTLLISTAAMTFGAIPLAAENTARADTGAETGADVSSDSSASAAQEGSSETSSANTRRVFTPVDFERFAPRSALDMARQIPGFSIQSSSGNRGLGQADTNVIINGQRISGKSNGPVAALQRIPAEEVVRLEIVDGASLDIGGLTGQVLNVVTKSTGGITGQFRYSAEWRSFGVPFRWGDGQISLAGGGEQTEWTLSLDNDAGRRGNEGIERVFDAADNLIDTRDEQSNFVSDRPSLSGSFARTADNGNILNLTGSVTANLFDQNETSARTGIISPVDRFRLFRSKEDEFNYEVGADYSFGLGSGQLKVIGYRRYEDSPTSSDVITTFADARPPEGSLFIRDADEAETILRTEYTIAGLGGDIQFALEGVKNSLDIESSLEVRDAAGILQPVEFDGASARVEEDRGEGSLTYGRKIADNLQMQLSFGGEYSTIRQSGVGGQTRSFFRPKGFAALDWKANKTLNLSGRIERVVGQLNFFDFIATTDLNQDRVNVTNSNLVPPQSWLFEAEATQSLGAIGSVNIRAFYEDLSDFVDQIPIAGGGEAPGNVDAATIAGLAGEITLLFDPIGVRGLRLDTNFTVRDSEILDPLTSQPRDISGFRNFGVGVEVRQDFFGSDWAVGGAYGYSENRLAVRLGEVSLRSEAPGFARLFVEHKDVFGMTARFRVGNLIDQQDRFERTIFLDRTAGLVDFREDRDRRFGVIYSFDIEGSF</sequence>
<dbReference type="PANTHER" id="PTHR30069">
    <property type="entry name" value="TONB-DEPENDENT OUTER MEMBRANE RECEPTOR"/>
    <property type="match status" value="1"/>
</dbReference>
<keyword evidence="1 3" id="KW-0732">Signal</keyword>
<evidence type="ECO:0000313" key="5">
    <source>
        <dbReference type="EMBL" id="TRD10487.1"/>
    </source>
</evidence>